<feature type="transmembrane region" description="Helical" evidence="7">
    <location>
        <begin position="29"/>
        <end position="48"/>
    </location>
</feature>
<feature type="transmembrane region" description="Helical" evidence="7">
    <location>
        <begin position="267"/>
        <end position="287"/>
    </location>
</feature>
<comment type="function">
    <text evidence="7">Catalyzes the transfer of the diacylglyceryl group from phosphatidylglycerol to the sulfhydryl group of the N-terminal cysteine of a prolipoprotein, the first step in the formation of mature lipoproteins.</text>
</comment>
<dbReference type="GO" id="GO:0008961">
    <property type="term" value="F:phosphatidylglycerol-prolipoprotein diacylglyceryl transferase activity"/>
    <property type="evidence" value="ECO:0007669"/>
    <property type="project" value="UniProtKB-UniRule"/>
</dbReference>
<evidence type="ECO:0000256" key="6">
    <source>
        <dbReference type="ARBA" id="ARBA00023136"/>
    </source>
</evidence>
<keyword evidence="3 7" id="KW-0808">Transferase</keyword>
<comment type="caution">
    <text evidence="8">The sequence shown here is derived from an EMBL/GenBank/DDBJ whole genome shotgun (WGS) entry which is preliminary data.</text>
</comment>
<feature type="transmembrane region" description="Helical" evidence="7">
    <location>
        <begin position="102"/>
        <end position="120"/>
    </location>
</feature>
<dbReference type="PANTHER" id="PTHR30589:SF0">
    <property type="entry name" value="PHOSPHATIDYLGLYCEROL--PROLIPOPROTEIN DIACYLGLYCERYL TRANSFERASE"/>
    <property type="match status" value="1"/>
</dbReference>
<feature type="binding site" evidence="7">
    <location>
        <position position="146"/>
    </location>
    <ligand>
        <name>a 1,2-diacyl-sn-glycero-3-phospho-(1'-sn-glycerol)</name>
        <dbReference type="ChEBI" id="CHEBI:64716"/>
    </ligand>
</feature>
<dbReference type="AlphaFoldDB" id="A0A9D2EPL4"/>
<keyword evidence="5 7" id="KW-1133">Transmembrane helix</keyword>
<reference evidence="8" key="2">
    <citation type="submission" date="2021-04" db="EMBL/GenBank/DDBJ databases">
        <authorList>
            <person name="Gilroy R."/>
        </authorList>
    </citation>
    <scope>NUCLEOTIDE SEQUENCE</scope>
    <source>
        <strain evidence="8">CHK179-28034</strain>
    </source>
</reference>
<keyword evidence="2 7" id="KW-1003">Cell membrane</keyword>
<evidence type="ECO:0000256" key="2">
    <source>
        <dbReference type="ARBA" id="ARBA00022475"/>
    </source>
</evidence>
<evidence type="ECO:0000313" key="9">
    <source>
        <dbReference type="Proteomes" id="UP000824049"/>
    </source>
</evidence>
<dbReference type="HAMAP" id="MF_01147">
    <property type="entry name" value="Lgt"/>
    <property type="match status" value="1"/>
</dbReference>
<sequence>MEYMDIRFPNLGIVFSHVGRYISIGDFPIMFYGIIIASGFLVGLLVAQREAKRTGQNPELYLDYLICMMIPAIIGARAYYVIFSWDYYKDHLADIINTRHGGLGIVGGVAAAIIVLLIFAKVRKQKALLMLDTMTMALLIGQIMGRWGNFFNREAFGGYTDGLLAMQIPLGYFEQTGRLGEIEQAGLMDHLVNLDVGGQSVAYIQVHPTFLYEGLWNCLVLLVIFLYRKHKKFDGELLCIYLMGYGIGRFFIEGLRVDQLQIGNTGIAATQVVCVCIFMGSLIAMFIKRKRLKQQKGV</sequence>
<organism evidence="8 9">
    <name type="scientific">Candidatus Anaerobutyricum stercoris</name>
    <dbReference type="NCBI Taxonomy" id="2838457"/>
    <lineage>
        <taxon>Bacteria</taxon>
        <taxon>Bacillati</taxon>
        <taxon>Bacillota</taxon>
        <taxon>Clostridia</taxon>
        <taxon>Lachnospirales</taxon>
        <taxon>Lachnospiraceae</taxon>
        <taxon>Anaerobutyricum</taxon>
    </lineage>
</organism>
<dbReference type="Proteomes" id="UP000824049">
    <property type="component" value="Unassembled WGS sequence"/>
</dbReference>
<dbReference type="EC" id="2.5.1.145" evidence="7"/>
<proteinExistence type="inferred from homology"/>
<keyword evidence="4 7" id="KW-0812">Transmembrane</keyword>
<evidence type="ECO:0000256" key="4">
    <source>
        <dbReference type="ARBA" id="ARBA00022692"/>
    </source>
</evidence>
<dbReference type="PROSITE" id="PS01311">
    <property type="entry name" value="LGT"/>
    <property type="match status" value="1"/>
</dbReference>
<evidence type="ECO:0000256" key="5">
    <source>
        <dbReference type="ARBA" id="ARBA00022989"/>
    </source>
</evidence>
<name>A0A9D2EPL4_9FIRM</name>
<dbReference type="GO" id="GO:0042158">
    <property type="term" value="P:lipoprotein biosynthetic process"/>
    <property type="evidence" value="ECO:0007669"/>
    <property type="project" value="UniProtKB-UniRule"/>
</dbReference>
<feature type="transmembrane region" description="Helical" evidence="7">
    <location>
        <begin position="235"/>
        <end position="252"/>
    </location>
</feature>
<evidence type="ECO:0000256" key="3">
    <source>
        <dbReference type="ARBA" id="ARBA00022679"/>
    </source>
</evidence>
<gene>
    <name evidence="7 8" type="primary">lgt</name>
    <name evidence="8" type="ORF">H9968_13390</name>
</gene>
<accession>A0A9D2EPL4</accession>
<feature type="transmembrane region" description="Helical" evidence="7">
    <location>
        <begin position="127"/>
        <end position="145"/>
    </location>
</feature>
<comment type="subcellular location">
    <subcellularLocation>
        <location evidence="7">Cell membrane</location>
        <topology evidence="7">Multi-pass membrane protein</topology>
    </subcellularLocation>
</comment>
<comment type="pathway">
    <text evidence="7">Protein modification; lipoprotein biosynthesis (diacylglyceryl transfer).</text>
</comment>
<evidence type="ECO:0000256" key="7">
    <source>
        <dbReference type="HAMAP-Rule" id="MF_01147"/>
    </source>
</evidence>
<dbReference type="GO" id="GO:0005886">
    <property type="term" value="C:plasma membrane"/>
    <property type="evidence" value="ECO:0007669"/>
    <property type="project" value="UniProtKB-SubCell"/>
</dbReference>
<comment type="similarity">
    <text evidence="1 7">Belongs to the Lgt family.</text>
</comment>
<keyword evidence="6 7" id="KW-0472">Membrane</keyword>
<evidence type="ECO:0000256" key="1">
    <source>
        <dbReference type="ARBA" id="ARBA00007150"/>
    </source>
</evidence>
<comment type="catalytic activity">
    <reaction evidence="7">
        <text>L-cysteinyl-[prolipoprotein] + a 1,2-diacyl-sn-glycero-3-phospho-(1'-sn-glycerol) = an S-1,2-diacyl-sn-glyceryl-L-cysteinyl-[prolipoprotein] + sn-glycerol 1-phosphate + H(+)</text>
        <dbReference type="Rhea" id="RHEA:56712"/>
        <dbReference type="Rhea" id="RHEA-COMP:14679"/>
        <dbReference type="Rhea" id="RHEA-COMP:14680"/>
        <dbReference type="ChEBI" id="CHEBI:15378"/>
        <dbReference type="ChEBI" id="CHEBI:29950"/>
        <dbReference type="ChEBI" id="CHEBI:57685"/>
        <dbReference type="ChEBI" id="CHEBI:64716"/>
        <dbReference type="ChEBI" id="CHEBI:140658"/>
        <dbReference type="EC" id="2.5.1.145"/>
    </reaction>
</comment>
<feature type="transmembrane region" description="Helical" evidence="7">
    <location>
        <begin position="60"/>
        <end position="82"/>
    </location>
</feature>
<dbReference type="PANTHER" id="PTHR30589">
    <property type="entry name" value="PROLIPOPROTEIN DIACYLGLYCERYL TRANSFERASE"/>
    <property type="match status" value="1"/>
</dbReference>
<dbReference type="InterPro" id="IPR001640">
    <property type="entry name" value="Lgt"/>
</dbReference>
<feature type="transmembrane region" description="Helical" evidence="7">
    <location>
        <begin position="210"/>
        <end position="228"/>
    </location>
</feature>
<dbReference type="NCBIfam" id="TIGR00544">
    <property type="entry name" value="lgt"/>
    <property type="match status" value="1"/>
</dbReference>
<dbReference type="EMBL" id="DXBR01000124">
    <property type="protein sequence ID" value="HIZ40886.1"/>
    <property type="molecule type" value="Genomic_DNA"/>
</dbReference>
<dbReference type="Pfam" id="PF01790">
    <property type="entry name" value="LGT"/>
    <property type="match status" value="1"/>
</dbReference>
<evidence type="ECO:0000313" key="8">
    <source>
        <dbReference type="EMBL" id="HIZ40886.1"/>
    </source>
</evidence>
<protein>
    <recommendedName>
        <fullName evidence="7">Phosphatidylglycerol--prolipoprotein diacylglyceryl transferase</fullName>
        <ecNumber evidence="7">2.5.1.145</ecNumber>
    </recommendedName>
</protein>
<reference evidence="8" key="1">
    <citation type="journal article" date="2021" name="PeerJ">
        <title>Extensive microbial diversity within the chicken gut microbiome revealed by metagenomics and culture.</title>
        <authorList>
            <person name="Gilroy R."/>
            <person name="Ravi A."/>
            <person name="Getino M."/>
            <person name="Pursley I."/>
            <person name="Horton D.L."/>
            <person name="Alikhan N.F."/>
            <person name="Baker D."/>
            <person name="Gharbi K."/>
            <person name="Hall N."/>
            <person name="Watson M."/>
            <person name="Adriaenssens E.M."/>
            <person name="Foster-Nyarko E."/>
            <person name="Jarju S."/>
            <person name="Secka A."/>
            <person name="Antonio M."/>
            <person name="Oren A."/>
            <person name="Chaudhuri R.R."/>
            <person name="La Ragione R."/>
            <person name="Hildebrand F."/>
            <person name="Pallen M.J."/>
        </authorList>
    </citation>
    <scope>NUCLEOTIDE SEQUENCE</scope>
    <source>
        <strain evidence="8">CHK179-28034</strain>
    </source>
</reference>